<feature type="domain" description="HPt" evidence="3">
    <location>
        <begin position="34"/>
        <end position="124"/>
    </location>
</feature>
<proteinExistence type="predicted"/>
<name>A0A2T1HU98_9HYPH</name>
<dbReference type="GO" id="GO:0004672">
    <property type="term" value="F:protein kinase activity"/>
    <property type="evidence" value="ECO:0007669"/>
    <property type="project" value="UniProtKB-ARBA"/>
</dbReference>
<dbReference type="Gene3D" id="1.20.120.160">
    <property type="entry name" value="HPT domain"/>
    <property type="match status" value="1"/>
</dbReference>
<dbReference type="RefSeq" id="WP_106336721.1">
    <property type="nucleotide sequence ID" value="NZ_PVZS01000009.1"/>
</dbReference>
<gene>
    <name evidence="4" type="ORF">SLNSH_10320</name>
</gene>
<dbReference type="AlphaFoldDB" id="A0A2T1HU98"/>
<dbReference type="SMART" id="SM00073">
    <property type="entry name" value="HPT"/>
    <property type="match status" value="1"/>
</dbReference>
<dbReference type="Pfam" id="PF01627">
    <property type="entry name" value="Hpt"/>
    <property type="match status" value="1"/>
</dbReference>
<dbReference type="EMBL" id="PVZS01000009">
    <property type="protein sequence ID" value="PSC05198.1"/>
    <property type="molecule type" value="Genomic_DNA"/>
</dbReference>
<feature type="modified residue" description="Phosphohistidine" evidence="2">
    <location>
        <position position="70"/>
    </location>
</feature>
<dbReference type="InterPro" id="IPR008207">
    <property type="entry name" value="Sig_transdc_His_kin_Hpt_dom"/>
</dbReference>
<evidence type="ECO:0000256" key="2">
    <source>
        <dbReference type="PROSITE-ProRule" id="PRU00110"/>
    </source>
</evidence>
<reference evidence="5" key="1">
    <citation type="submission" date="2018-03" db="EMBL/GenBank/DDBJ databases">
        <authorList>
            <person name="Sun L."/>
            <person name="Liu H."/>
            <person name="Chen W."/>
            <person name="Huang K."/>
            <person name="Liu W."/>
            <person name="Gao X."/>
        </authorList>
    </citation>
    <scope>NUCLEOTIDE SEQUENCE [LARGE SCALE GENOMIC DNA]</scope>
    <source>
        <strain evidence="5">SH9</strain>
    </source>
</reference>
<protein>
    <recommendedName>
        <fullName evidence="3">HPt domain-containing protein</fullName>
    </recommendedName>
</protein>
<dbReference type="SUPFAM" id="SSF47226">
    <property type="entry name" value="Histidine-containing phosphotransfer domain, HPT domain"/>
    <property type="match status" value="1"/>
</dbReference>
<dbReference type="GO" id="GO:0000160">
    <property type="term" value="P:phosphorelay signal transduction system"/>
    <property type="evidence" value="ECO:0007669"/>
    <property type="project" value="UniProtKB-KW"/>
</dbReference>
<sequence length="133" mass="13757">MFGAGTALRQDAGPDAEAPAILDLRHLSAQTMGDDDLAREVLGMFFEQSNDVLRAVREAADAQTRTDAAHLLKGAARAVGAFAVAAQAHRVEMLAAEADEDSVLEALAGLHAAVAEARAVIAARLQVSRAGGL</sequence>
<evidence type="ECO:0000313" key="4">
    <source>
        <dbReference type="EMBL" id="PSC05198.1"/>
    </source>
</evidence>
<dbReference type="InterPro" id="IPR036641">
    <property type="entry name" value="HPT_dom_sf"/>
</dbReference>
<dbReference type="PROSITE" id="PS50894">
    <property type="entry name" value="HPT"/>
    <property type="match status" value="1"/>
</dbReference>
<dbReference type="Proteomes" id="UP000239772">
    <property type="component" value="Unassembled WGS sequence"/>
</dbReference>
<evidence type="ECO:0000259" key="3">
    <source>
        <dbReference type="PROSITE" id="PS50894"/>
    </source>
</evidence>
<dbReference type="OrthoDB" id="8454588at2"/>
<keyword evidence="5" id="KW-1185">Reference proteome</keyword>
<organism evidence="4 5">
    <name type="scientific">Alsobacter soli</name>
    <dbReference type="NCBI Taxonomy" id="2109933"/>
    <lineage>
        <taxon>Bacteria</taxon>
        <taxon>Pseudomonadati</taxon>
        <taxon>Pseudomonadota</taxon>
        <taxon>Alphaproteobacteria</taxon>
        <taxon>Hyphomicrobiales</taxon>
        <taxon>Alsobacteraceae</taxon>
        <taxon>Alsobacter</taxon>
    </lineage>
</organism>
<accession>A0A2T1HU98</accession>
<evidence type="ECO:0000313" key="5">
    <source>
        <dbReference type="Proteomes" id="UP000239772"/>
    </source>
</evidence>
<keyword evidence="2" id="KW-0597">Phosphoprotein</keyword>
<comment type="caution">
    <text evidence="4">The sequence shown here is derived from an EMBL/GenBank/DDBJ whole genome shotgun (WGS) entry which is preliminary data.</text>
</comment>
<keyword evidence="1" id="KW-0902">Two-component regulatory system</keyword>
<evidence type="ECO:0000256" key="1">
    <source>
        <dbReference type="ARBA" id="ARBA00023012"/>
    </source>
</evidence>